<evidence type="ECO:0000313" key="1">
    <source>
        <dbReference type="EMBL" id="VAW50751.1"/>
    </source>
</evidence>
<gene>
    <name evidence="1" type="ORF">MNBD_GAMMA05-2679</name>
</gene>
<organism evidence="1">
    <name type="scientific">hydrothermal vent metagenome</name>
    <dbReference type="NCBI Taxonomy" id="652676"/>
    <lineage>
        <taxon>unclassified sequences</taxon>
        <taxon>metagenomes</taxon>
        <taxon>ecological metagenomes</taxon>
    </lineage>
</organism>
<proteinExistence type="predicted"/>
<name>A0A3B0W637_9ZZZZ</name>
<dbReference type="EMBL" id="UOFE01000006">
    <property type="protein sequence ID" value="VAW50751.1"/>
    <property type="molecule type" value="Genomic_DNA"/>
</dbReference>
<dbReference type="AlphaFoldDB" id="A0A3B0W637"/>
<protein>
    <submittedName>
        <fullName evidence="1">Uncharacterized protein</fullName>
    </submittedName>
</protein>
<sequence length="215" mass="23995">MKVFFLAFTLLAVLLAAYPFLKSSDEIASLEGLPWQIEQLPDGSTQVFGLRIGVSRLSDALEILGTDMDIAIIASANEIGNLEMYYGHYRAGLLSGKLILQTDIDLQKVKRLRERAAKFEYMASGLAKKYILSTDDLPLILEQTIIGLTFIPAVNLDEEVIVARFGEPQKMIQADAVVHYLYPDKGLHIALHAKSKEVLQYVSPENFQQLVEPLQ</sequence>
<accession>A0A3B0W637</accession>
<reference evidence="1" key="1">
    <citation type="submission" date="2018-06" db="EMBL/GenBank/DDBJ databases">
        <authorList>
            <person name="Zhirakovskaya E."/>
        </authorList>
    </citation>
    <scope>NUCLEOTIDE SEQUENCE</scope>
</reference>